<evidence type="ECO:0000313" key="4">
    <source>
        <dbReference type="Proteomes" id="UP000217446"/>
    </source>
</evidence>
<dbReference type="InterPro" id="IPR025161">
    <property type="entry name" value="IS402-like_dom"/>
</dbReference>
<proteinExistence type="predicted"/>
<accession>A0A286PH13</accession>
<dbReference type="Proteomes" id="UP000217446">
    <property type="component" value="Unassembled WGS sequence"/>
</dbReference>
<evidence type="ECO:0000259" key="2">
    <source>
        <dbReference type="Pfam" id="PF13340"/>
    </source>
</evidence>
<dbReference type="AlphaFoldDB" id="A0A286PH13"/>
<feature type="domain" description="Insertion element IS402-like" evidence="2">
    <location>
        <begin position="3"/>
        <end position="50"/>
    </location>
</feature>
<evidence type="ECO:0000256" key="1">
    <source>
        <dbReference type="SAM" id="MobiDB-lite"/>
    </source>
</evidence>
<dbReference type="RefSeq" id="WP_096240656.1">
    <property type="nucleotide sequence ID" value="NZ_BDQI01000068.1"/>
</dbReference>
<dbReference type="EMBL" id="BDQI01000068">
    <property type="protein sequence ID" value="GAX58842.1"/>
    <property type="molecule type" value="Genomic_DNA"/>
</dbReference>
<dbReference type="InterPro" id="IPR052909">
    <property type="entry name" value="Transposase_6_like"/>
</dbReference>
<dbReference type="Pfam" id="PF13340">
    <property type="entry name" value="DUF4096"/>
    <property type="match status" value="1"/>
</dbReference>
<keyword evidence="4" id="KW-1185">Reference proteome</keyword>
<comment type="caution">
    <text evidence="3">The sequence shown here is derived from an EMBL/GenBank/DDBJ whole genome shotgun (WGS) entry which is preliminary data.</text>
</comment>
<feature type="compositionally biased region" description="Basic and acidic residues" evidence="1">
    <location>
        <begin position="124"/>
        <end position="137"/>
    </location>
</feature>
<dbReference type="PANTHER" id="PTHR46637">
    <property type="entry name" value="TIS1421-TRANSPOSASE PROTEIN A"/>
    <property type="match status" value="1"/>
</dbReference>
<evidence type="ECO:0000313" key="3">
    <source>
        <dbReference type="EMBL" id="GAX58842.1"/>
    </source>
</evidence>
<dbReference type="PANTHER" id="PTHR46637:SF1">
    <property type="entry name" value="BLL5188 PROTEIN"/>
    <property type="match status" value="1"/>
</dbReference>
<name>A0A286PH13_STROL</name>
<gene>
    <name evidence="3" type="ORF">SO3561_10417</name>
</gene>
<reference evidence="4" key="1">
    <citation type="submission" date="2017-05" db="EMBL/GenBank/DDBJ databases">
        <title>Streptomyces olivochromogenes NBRC 3561 whole genome shotgun sequence.</title>
        <authorList>
            <person name="Dohra H."/>
            <person name="Kodani S."/>
        </authorList>
    </citation>
    <scope>NUCLEOTIDE SEQUENCE [LARGE SCALE GENOMIC DNA]</scope>
    <source>
        <strain evidence="4">NBRC 3561</strain>
    </source>
</reference>
<sequence>MSDLRRLGNGVMWRFRTGGSWRDMPERYGPWSTAYGRFHLWARSGGFQMLMEAVIAEAAARGQVDLDLVSVDSQGPAPASELGRSRGGLTGKAHLSADRCSPLLSFVLPPVKSPTAPLHRRRGTHQDPRPVRPVAHGDDLYRDRNVVERCINKTKEWRGLVIRYDKTPPGYLAGLHLRGAVVPLRSLR</sequence>
<organism evidence="3 4">
    <name type="scientific">Streptomyces olivochromogenes</name>
    <dbReference type="NCBI Taxonomy" id="1963"/>
    <lineage>
        <taxon>Bacteria</taxon>
        <taxon>Bacillati</taxon>
        <taxon>Actinomycetota</taxon>
        <taxon>Actinomycetes</taxon>
        <taxon>Kitasatosporales</taxon>
        <taxon>Streptomycetaceae</taxon>
        <taxon>Streptomyces</taxon>
    </lineage>
</organism>
<feature type="region of interest" description="Disordered" evidence="1">
    <location>
        <begin position="115"/>
        <end position="137"/>
    </location>
</feature>
<protein>
    <submittedName>
        <fullName evidence="3">DDE transposase</fullName>
    </submittedName>
</protein>